<proteinExistence type="predicted"/>
<dbReference type="EMBL" id="CAMAPE010000017">
    <property type="protein sequence ID" value="CAH9083756.1"/>
    <property type="molecule type" value="Genomic_DNA"/>
</dbReference>
<feature type="domain" description="RNase H type-1" evidence="1">
    <location>
        <begin position="108"/>
        <end position="184"/>
    </location>
</feature>
<organism evidence="2 3">
    <name type="scientific">Cuscuta europaea</name>
    <name type="common">European dodder</name>
    <dbReference type="NCBI Taxonomy" id="41803"/>
    <lineage>
        <taxon>Eukaryota</taxon>
        <taxon>Viridiplantae</taxon>
        <taxon>Streptophyta</taxon>
        <taxon>Embryophyta</taxon>
        <taxon>Tracheophyta</taxon>
        <taxon>Spermatophyta</taxon>
        <taxon>Magnoliopsida</taxon>
        <taxon>eudicotyledons</taxon>
        <taxon>Gunneridae</taxon>
        <taxon>Pentapetalae</taxon>
        <taxon>asterids</taxon>
        <taxon>lamiids</taxon>
        <taxon>Solanales</taxon>
        <taxon>Convolvulaceae</taxon>
        <taxon>Cuscuteae</taxon>
        <taxon>Cuscuta</taxon>
        <taxon>Cuscuta subgen. Cuscuta</taxon>
    </lineage>
</organism>
<dbReference type="InterPro" id="IPR012337">
    <property type="entry name" value="RNaseH-like_sf"/>
</dbReference>
<dbReference type="OrthoDB" id="10513469at2759"/>
<dbReference type="Proteomes" id="UP001152484">
    <property type="component" value="Unassembled WGS sequence"/>
</dbReference>
<comment type="caution">
    <text evidence="2">The sequence shown here is derived from an EMBL/GenBank/DDBJ whole genome shotgun (WGS) entry which is preliminary data.</text>
</comment>
<name>A0A9P0Z282_CUSEU</name>
<dbReference type="Pfam" id="PF13456">
    <property type="entry name" value="RVT_3"/>
    <property type="match status" value="1"/>
</dbReference>
<gene>
    <name evidence="2" type="ORF">CEURO_LOCUS8741</name>
</gene>
<dbReference type="InterPro" id="IPR002156">
    <property type="entry name" value="RNaseH_domain"/>
</dbReference>
<evidence type="ECO:0000313" key="3">
    <source>
        <dbReference type="Proteomes" id="UP001152484"/>
    </source>
</evidence>
<keyword evidence="3" id="KW-1185">Reference proteome</keyword>
<evidence type="ECO:0000259" key="1">
    <source>
        <dbReference type="Pfam" id="PF13456"/>
    </source>
</evidence>
<dbReference type="GO" id="GO:0003676">
    <property type="term" value="F:nucleic acid binding"/>
    <property type="evidence" value="ECO:0007669"/>
    <property type="project" value="InterPro"/>
</dbReference>
<dbReference type="SUPFAM" id="SSF53098">
    <property type="entry name" value="Ribonuclease H-like"/>
    <property type="match status" value="1"/>
</dbReference>
<sequence length="190" mass="21305">MSWWLQAGTKSIVDCFKHNLQGIIAWHIWKLYCNLVWGELNKAPSIEFSIHQIRLFSKAWSSNLNSVGAISLTGVLEEEHLIPKSFRFPKPKIKTVKWKLPGTDLKLNVDASSSSDGSVGGAVMRTRSGDLIFALHFPIRSRSPLDAEMVAFHFLIRWAIEHGFTGFEAETDSLGVINFVCGGCMEKAQR</sequence>
<dbReference type="PANTHER" id="PTHR47723:SF19">
    <property type="entry name" value="POLYNUCLEOTIDYL TRANSFERASE, RIBONUCLEASE H-LIKE SUPERFAMILY PROTEIN"/>
    <property type="match status" value="1"/>
</dbReference>
<dbReference type="PANTHER" id="PTHR47723">
    <property type="entry name" value="OS05G0353850 PROTEIN"/>
    <property type="match status" value="1"/>
</dbReference>
<dbReference type="InterPro" id="IPR036397">
    <property type="entry name" value="RNaseH_sf"/>
</dbReference>
<dbReference type="AlphaFoldDB" id="A0A9P0Z282"/>
<dbReference type="InterPro" id="IPR053151">
    <property type="entry name" value="RNase_H-like"/>
</dbReference>
<accession>A0A9P0Z282</accession>
<dbReference type="GO" id="GO:0004523">
    <property type="term" value="F:RNA-DNA hybrid ribonuclease activity"/>
    <property type="evidence" value="ECO:0007669"/>
    <property type="project" value="InterPro"/>
</dbReference>
<dbReference type="Gene3D" id="3.30.420.10">
    <property type="entry name" value="Ribonuclease H-like superfamily/Ribonuclease H"/>
    <property type="match status" value="1"/>
</dbReference>
<evidence type="ECO:0000313" key="2">
    <source>
        <dbReference type="EMBL" id="CAH9083756.1"/>
    </source>
</evidence>
<protein>
    <recommendedName>
        <fullName evidence="1">RNase H type-1 domain-containing protein</fullName>
    </recommendedName>
</protein>
<reference evidence="2" key="1">
    <citation type="submission" date="2022-07" db="EMBL/GenBank/DDBJ databases">
        <authorList>
            <person name="Macas J."/>
            <person name="Novak P."/>
            <person name="Neumann P."/>
        </authorList>
    </citation>
    <scope>NUCLEOTIDE SEQUENCE</scope>
</reference>